<dbReference type="NCBIfam" id="TIGR00091">
    <property type="entry name" value="tRNA (guanosine(46)-N7)-methyltransferase TrmB"/>
    <property type="match status" value="1"/>
</dbReference>
<dbReference type="InterPro" id="IPR029063">
    <property type="entry name" value="SAM-dependent_MTases_sf"/>
</dbReference>
<dbReference type="GO" id="GO:0008176">
    <property type="term" value="F:tRNA (guanine(46)-N7)-methyltransferase activity"/>
    <property type="evidence" value="ECO:0007669"/>
    <property type="project" value="UniProtKB-UniRule"/>
</dbReference>
<keyword evidence="4 11" id="KW-0489">Methyltransferase</keyword>
<evidence type="ECO:0000256" key="11">
    <source>
        <dbReference type="HAMAP-Rule" id="MF_03055"/>
    </source>
</evidence>
<dbReference type="EMBL" id="MTYJ01000157">
    <property type="protein sequence ID" value="OQV11974.1"/>
    <property type="molecule type" value="Genomic_DNA"/>
</dbReference>
<comment type="pathway">
    <text evidence="10 11">tRNA modification; N(7)-methylguanine-tRNA biosynthesis.</text>
</comment>
<dbReference type="PANTHER" id="PTHR23417:SF16">
    <property type="entry name" value="TRNA (GUANINE-N(7)-)-METHYLTRANSFERASE"/>
    <property type="match status" value="1"/>
</dbReference>
<comment type="similarity">
    <text evidence="11">Belongs to the class I-like SAM-binding methyltransferase superfamily. TrmB family.</text>
</comment>
<name>A0A1W0W9T2_HYPEX</name>
<feature type="binding site" evidence="11">
    <location>
        <position position="141"/>
    </location>
    <ligand>
        <name>S-adenosyl-L-methionine</name>
        <dbReference type="ChEBI" id="CHEBI:59789"/>
    </ligand>
</feature>
<dbReference type="InterPro" id="IPR003358">
    <property type="entry name" value="tRNA_(Gua-N-7)_MeTrfase_Trmb"/>
</dbReference>
<protein>
    <recommendedName>
        <fullName evidence="11">tRNA (guanine-N(7)-)-methyltransferase</fullName>
        <ecNumber evidence="11">2.1.1.33</ecNumber>
    </recommendedName>
    <alternativeName>
        <fullName evidence="11">tRNA (guanine(46)-N(7))-methyltransferase</fullName>
    </alternativeName>
    <alternativeName>
        <fullName evidence="11">tRNA(m7G46)-methyltransferase</fullName>
    </alternativeName>
</protein>
<dbReference type="GO" id="GO:0005634">
    <property type="term" value="C:nucleus"/>
    <property type="evidence" value="ECO:0007669"/>
    <property type="project" value="UniProtKB-SubCell"/>
</dbReference>
<proteinExistence type="inferred from homology"/>
<dbReference type="OrthoDB" id="47276at2759"/>
<evidence type="ECO:0000256" key="10">
    <source>
        <dbReference type="ARBA" id="ARBA00060552"/>
    </source>
</evidence>
<evidence type="ECO:0000256" key="9">
    <source>
        <dbReference type="ARBA" id="ARBA00023242"/>
    </source>
</evidence>
<evidence type="ECO:0000256" key="7">
    <source>
        <dbReference type="ARBA" id="ARBA00022694"/>
    </source>
</evidence>
<dbReference type="CDD" id="cd02440">
    <property type="entry name" value="AdoMet_MTases"/>
    <property type="match status" value="1"/>
</dbReference>
<dbReference type="Pfam" id="PF02390">
    <property type="entry name" value="Methyltransf_4"/>
    <property type="match status" value="1"/>
</dbReference>
<dbReference type="SUPFAM" id="SSF53335">
    <property type="entry name" value="S-adenosyl-L-methionine-dependent methyltransferases"/>
    <property type="match status" value="1"/>
</dbReference>
<gene>
    <name evidence="12" type="ORF">BV898_13768</name>
</gene>
<feature type="binding site" evidence="11">
    <location>
        <position position="65"/>
    </location>
    <ligand>
        <name>S-adenosyl-L-methionine</name>
        <dbReference type="ChEBI" id="CHEBI:59789"/>
    </ligand>
</feature>
<dbReference type="PROSITE" id="PS51625">
    <property type="entry name" value="SAM_MT_TRMB"/>
    <property type="match status" value="1"/>
</dbReference>
<dbReference type="GO" id="GO:0106143">
    <property type="term" value="C:tRNA (m7G46) methyltransferase complex"/>
    <property type="evidence" value="ECO:0007669"/>
    <property type="project" value="UniProtKB-ARBA"/>
</dbReference>
<comment type="caution">
    <text evidence="12">The sequence shown here is derived from an EMBL/GenBank/DDBJ whole genome shotgun (WGS) entry which is preliminary data.</text>
</comment>
<dbReference type="FunFam" id="3.40.50.150:FF:000060">
    <property type="entry name" value="tRNA (guanine-N(7)-)-methyltransferase"/>
    <property type="match status" value="1"/>
</dbReference>
<keyword evidence="3 11" id="KW-0820">tRNA-binding</keyword>
<dbReference type="PANTHER" id="PTHR23417">
    <property type="entry name" value="3-DEOXY-D-MANNO-OCTULOSONIC-ACID TRANSFERASE/TRNA GUANINE-N 7 - -METHYLTRANSFERASE"/>
    <property type="match status" value="1"/>
</dbReference>
<evidence type="ECO:0000256" key="5">
    <source>
        <dbReference type="ARBA" id="ARBA00022679"/>
    </source>
</evidence>
<comment type="catalytic activity">
    <reaction evidence="1 11">
        <text>guanosine(46) in tRNA + S-adenosyl-L-methionine = N(7)-methylguanosine(46) in tRNA + S-adenosyl-L-homocysteine</text>
        <dbReference type="Rhea" id="RHEA:42708"/>
        <dbReference type="Rhea" id="RHEA-COMP:10188"/>
        <dbReference type="Rhea" id="RHEA-COMP:10189"/>
        <dbReference type="ChEBI" id="CHEBI:57856"/>
        <dbReference type="ChEBI" id="CHEBI:59789"/>
        <dbReference type="ChEBI" id="CHEBI:74269"/>
        <dbReference type="ChEBI" id="CHEBI:74480"/>
        <dbReference type="EC" id="2.1.1.33"/>
    </reaction>
</comment>
<evidence type="ECO:0000256" key="1">
    <source>
        <dbReference type="ARBA" id="ARBA00000142"/>
    </source>
</evidence>
<keyword evidence="13" id="KW-1185">Reference proteome</keyword>
<evidence type="ECO:0000313" key="12">
    <source>
        <dbReference type="EMBL" id="OQV11974.1"/>
    </source>
</evidence>
<dbReference type="Proteomes" id="UP000192578">
    <property type="component" value="Unassembled WGS sequence"/>
</dbReference>
<accession>A0A1W0W9T2</accession>
<comment type="subcellular location">
    <subcellularLocation>
        <location evidence="2 11">Nucleus</location>
    </subcellularLocation>
</comment>
<organism evidence="12 13">
    <name type="scientific">Hypsibius exemplaris</name>
    <name type="common">Freshwater tardigrade</name>
    <dbReference type="NCBI Taxonomy" id="2072580"/>
    <lineage>
        <taxon>Eukaryota</taxon>
        <taxon>Metazoa</taxon>
        <taxon>Ecdysozoa</taxon>
        <taxon>Tardigrada</taxon>
        <taxon>Eutardigrada</taxon>
        <taxon>Parachela</taxon>
        <taxon>Hypsibioidea</taxon>
        <taxon>Hypsibiidae</taxon>
        <taxon>Hypsibius</taxon>
    </lineage>
</organism>
<evidence type="ECO:0000256" key="3">
    <source>
        <dbReference type="ARBA" id="ARBA00022555"/>
    </source>
</evidence>
<dbReference type="InterPro" id="IPR025763">
    <property type="entry name" value="Trm8_euk"/>
</dbReference>
<evidence type="ECO:0000313" key="13">
    <source>
        <dbReference type="Proteomes" id="UP000192578"/>
    </source>
</evidence>
<dbReference type="HAMAP" id="MF_03055">
    <property type="entry name" value="tRNA_methyltr_TrmB_euk"/>
    <property type="match status" value="1"/>
</dbReference>
<keyword evidence="6 11" id="KW-0949">S-adenosyl-L-methionine</keyword>
<sequence length="244" mass="28343">MEVAAEPKTEEKELPQKRYFRQRAHCNPLANNEFDHPVSPNHIDWKVFYPAYPSQPGLVEFADVGCGYGGLLMNLATMFPEKLMMGMEIRQKVSAYVRQKIEALRTLHPGQYQNISVVQTNAMKYLPNYFRKAQLSKMFFLFPDPHFKKSKQKWRIVSPTLISEYAFALREGGIVYTITDVEEVHIWMAKHFQEHRLFRRLSAEEMATDPVVEKLWDSTEEGKKVTRNGGQKFCACFERIPSAS</sequence>
<keyword evidence="5 11" id="KW-0808">Transferase</keyword>
<reference evidence="13" key="1">
    <citation type="submission" date="2017-01" db="EMBL/GenBank/DDBJ databases">
        <title>Comparative genomics of anhydrobiosis in the tardigrade Hypsibius dujardini.</title>
        <authorList>
            <person name="Yoshida Y."/>
            <person name="Koutsovoulos G."/>
            <person name="Laetsch D."/>
            <person name="Stevens L."/>
            <person name="Kumar S."/>
            <person name="Horikawa D."/>
            <person name="Ishino K."/>
            <person name="Komine S."/>
            <person name="Tomita M."/>
            <person name="Blaxter M."/>
            <person name="Arakawa K."/>
        </authorList>
    </citation>
    <scope>NUCLEOTIDE SEQUENCE [LARGE SCALE GENOMIC DNA]</scope>
    <source>
        <strain evidence="13">Z151</strain>
    </source>
</reference>
<feature type="binding site" evidence="11">
    <location>
        <begin position="219"/>
        <end position="221"/>
    </location>
    <ligand>
        <name>S-adenosyl-L-methionine</name>
        <dbReference type="ChEBI" id="CHEBI:59789"/>
    </ligand>
</feature>
<keyword evidence="8 11" id="KW-0694">RNA-binding</keyword>
<evidence type="ECO:0000256" key="2">
    <source>
        <dbReference type="ARBA" id="ARBA00004123"/>
    </source>
</evidence>
<comment type="function">
    <text evidence="11">Catalyzes the formation of N(7)-methylguanine at position 46 (m7G46) in tRNA.</text>
</comment>
<keyword evidence="7 11" id="KW-0819">tRNA processing</keyword>
<dbReference type="EC" id="2.1.1.33" evidence="11"/>
<feature type="binding site" evidence="11">
    <location>
        <begin position="88"/>
        <end position="89"/>
    </location>
    <ligand>
        <name>S-adenosyl-L-methionine</name>
        <dbReference type="ChEBI" id="CHEBI:59789"/>
    </ligand>
</feature>
<evidence type="ECO:0000256" key="8">
    <source>
        <dbReference type="ARBA" id="ARBA00022884"/>
    </source>
</evidence>
<dbReference type="Gene3D" id="3.40.50.150">
    <property type="entry name" value="Vaccinia Virus protein VP39"/>
    <property type="match status" value="1"/>
</dbReference>
<dbReference type="AlphaFoldDB" id="A0A1W0W9T2"/>
<evidence type="ECO:0000256" key="6">
    <source>
        <dbReference type="ARBA" id="ARBA00022691"/>
    </source>
</evidence>
<keyword evidence="9 11" id="KW-0539">Nucleus</keyword>
<feature type="active site" evidence="11">
    <location>
        <position position="144"/>
    </location>
</feature>
<evidence type="ECO:0000256" key="4">
    <source>
        <dbReference type="ARBA" id="ARBA00022603"/>
    </source>
</evidence>
<dbReference type="GO" id="GO:0000049">
    <property type="term" value="F:tRNA binding"/>
    <property type="evidence" value="ECO:0007669"/>
    <property type="project" value="UniProtKB-UniRule"/>
</dbReference>
<dbReference type="UniPathway" id="UPA00989"/>
<feature type="binding site" evidence="11">
    <location>
        <begin position="121"/>
        <end position="122"/>
    </location>
    <ligand>
        <name>S-adenosyl-L-methionine</name>
        <dbReference type="ChEBI" id="CHEBI:59789"/>
    </ligand>
</feature>